<dbReference type="InterPro" id="IPR045613">
    <property type="entry name" value="DUF6448"/>
</dbReference>
<protein>
    <submittedName>
        <fullName evidence="1">Uncharacterized protein</fullName>
    </submittedName>
</protein>
<dbReference type="AlphaFoldDB" id="A0A5Q5BGE7"/>
<dbReference type="EMBL" id="CP000384">
    <property type="protein sequence ID" value="ABG07272.1"/>
    <property type="molecule type" value="Genomic_DNA"/>
</dbReference>
<dbReference type="KEGG" id="mmc:Mmcs_1160"/>
<name>A0A5Q5BGE7_MYCSS</name>
<proteinExistence type="predicted"/>
<sequence>MQQTRTVVARGRRHLRSGSFASGPQPWSAKYRSMPPHCDSLDGPVVTAAKAALTEQNVDLVLPFVPQAAEEEVRAAFERTRAAQAEGGHFAHEVADLYFFGTVVRLHRAGEGAPFTGLKPAGLDVGPVIPLAERAIEQRSIDDLHAFLSAELREQLQRRLDRIGALSAGVTTPERREYVEAVLGLQVYSHHLYNFMRKTPHEG</sequence>
<evidence type="ECO:0000313" key="1">
    <source>
        <dbReference type="EMBL" id="ABG07272.1"/>
    </source>
</evidence>
<dbReference type="Pfam" id="PF20046">
    <property type="entry name" value="DUF6448"/>
    <property type="match status" value="1"/>
</dbReference>
<reference evidence="1" key="1">
    <citation type="submission" date="2006-06" db="EMBL/GenBank/DDBJ databases">
        <title>Complete sequence of chromosome of Mycobacterium sp. MCS.</title>
        <authorList>
            <consortium name="US DOE Joint Genome Institute"/>
            <person name="Copeland A."/>
            <person name="Lucas S."/>
            <person name="Lapidus A."/>
            <person name="Barry K."/>
            <person name="Detter J.C."/>
            <person name="Glavina del Rio T."/>
            <person name="Hammon N."/>
            <person name="Israni S."/>
            <person name="Dalin E."/>
            <person name="Tice H."/>
            <person name="Pitluck S."/>
            <person name="Martinez M."/>
            <person name="Schmutz J."/>
            <person name="Larimer F."/>
            <person name="Land M."/>
            <person name="Hauser L."/>
            <person name="Kyrpides N."/>
            <person name="Kim E."/>
            <person name="Miller C.D."/>
            <person name="Hughes J.E."/>
            <person name="Anderson A.J."/>
            <person name="Sims R.C."/>
            <person name="Richardson P."/>
        </authorList>
    </citation>
    <scope>NUCLEOTIDE SEQUENCE [LARGE SCALE GENOMIC DNA]</scope>
    <source>
        <strain evidence="1">MCS</strain>
    </source>
</reference>
<gene>
    <name evidence="1" type="ordered locus">Mmcs_1160</name>
</gene>
<accession>A0A5Q5BGE7</accession>
<organism evidence="1">
    <name type="scientific">Mycobacterium sp. (strain MCS)</name>
    <dbReference type="NCBI Taxonomy" id="164756"/>
    <lineage>
        <taxon>Bacteria</taxon>
        <taxon>Bacillati</taxon>
        <taxon>Actinomycetota</taxon>
        <taxon>Actinomycetes</taxon>
        <taxon>Mycobacteriales</taxon>
        <taxon>Mycobacteriaceae</taxon>
        <taxon>Mycobacterium</taxon>
    </lineage>
</organism>